<gene>
    <name evidence="4" type="ORF">PgNI_02754</name>
</gene>
<organism evidence="3 4">
    <name type="scientific">Pyricularia grisea</name>
    <name type="common">Crabgrass-specific blast fungus</name>
    <name type="synonym">Magnaporthe grisea</name>
    <dbReference type="NCBI Taxonomy" id="148305"/>
    <lineage>
        <taxon>Eukaryota</taxon>
        <taxon>Fungi</taxon>
        <taxon>Dikarya</taxon>
        <taxon>Ascomycota</taxon>
        <taxon>Pezizomycotina</taxon>
        <taxon>Sordariomycetes</taxon>
        <taxon>Sordariomycetidae</taxon>
        <taxon>Magnaporthales</taxon>
        <taxon>Pyriculariaceae</taxon>
        <taxon>Pyricularia</taxon>
    </lineage>
</organism>
<accession>A0A6P8BD79</accession>
<dbReference type="RefSeq" id="XP_030984984.1">
    <property type="nucleotide sequence ID" value="XM_031122811.1"/>
</dbReference>
<dbReference type="InterPro" id="IPR009057">
    <property type="entry name" value="Homeodomain-like_sf"/>
</dbReference>
<evidence type="ECO:0000256" key="1">
    <source>
        <dbReference type="SAM" id="MobiDB-lite"/>
    </source>
</evidence>
<dbReference type="Gene3D" id="1.10.10.60">
    <property type="entry name" value="Homeodomain-like"/>
    <property type="match status" value="1"/>
</dbReference>
<protein>
    <recommendedName>
        <fullName evidence="2">HTH psq-type domain-containing protein</fullName>
    </recommendedName>
</protein>
<reference evidence="4" key="2">
    <citation type="submission" date="2019-10" db="EMBL/GenBank/DDBJ databases">
        <authorList>
            <consortium name="NCBI Genome Project"/>
        </authorList>
    </citation>
    <scope>NUCLEOTIDE SEQUENCE</scope>
    <source>
        <strain evidence="4">NI907</strain>
    </source>
</reference>
<sequence length="80" mass="8931">MKQHHGTAGDPTSSTEPETLSFDKITSMKEYTEEEIERAIDAVEAGLSIKQASIQWGIPRSTLRGHVYGAQSRERAWEPT</sequence>
<reference evidence="4" key="1">
    <citation type="journal article" date="2019" name="Mol. Biol. Evol.">
        <title>Blast fungal genomes show frequent chromosomal changes, gene gains and losses, and effector gene turnover.</title>
        <authorList>
            <person name="Gomez Luciano L.B."/>
            <person name="Jason Tsai I."/>
            <person name="Chuma I."/>
            <person name="Tosa Y."/>
            <person name="Chen Y.H."/>
            <person name="Li J.Y."/>
            <person name="Li M.Y."/>
            <person name="Jade Lu M.Y."/>
            <person name="Nakayashiki H."/>
            <person name="Li W.H."/>
        </authorList>
    </citation>
    <scope>NUCLEOTIDE SEQUENCE</scope>
    <source>
        <strain evidence="4">NI907</strain>
    </source>
</reference>
<dbReference type="Pfam" id="PF05225">
    <property type="entry name" value="HTH_psq"/>
    <property type="match status" value="1"/>
</dbReference>
<reference evidence="4" key="3">
    <citation type="submission" date="2025-08" db="UniProtKB">
        <authorList>
            <consortium name="RefSeq"/>
        </authorList>
    </citation>
    <scope>IDENTIFICATION</scope>
    <source>
        <strain evidence="4">NI907</strain>
    </source>
</reference>
<evidence type="ECO:0000259" key="2">
    <source>
        <dbReference type="Pfam" id="PF05225"/>
    </source>
</evidence>
<dbReference type="SUPFAM" id="SSF46689">
    <property type="entry name" value="Homeodomain-like"/>
    <property type="match status" value="1"/>
</dbReference>
<proteinExistence type="predicted"/>
<evidence type="ECO:0000313" key="3">
    <source>
        <dbReference type="Proteomes" id="UP000515153"/>
    </source>
</evidence>
<feature type="domain" description="HTH psq-type" evidence="2">
    <location>
        <begin position="32"/>
        <end position="69"/>
    </location>
</feature>
<dbReference type="KEGG" id="pgri:PgNI_02754"/>
<dbReference type="GO" id="GO:0003677">
    <property type="term" value="F:DNA binding"/>
    <property type="evidence" value="ECO:0007669"/>
    <property type="project" value="InterPro"/>
</dbReference>
<evidence type="ECO:0000313" key="4">
    <source>
        <dbReference type="RefSeq" id="XP_030984984.1"/>
    </source>
</evidence>
<dbReference type="GeneID" id="41957722"/>
<name>A0A6P8BD79_PYRGI</name>
<feature type="region of interest" description="Disordered" evidence="1">
    <location>
        <begin position="1"/>
        <end position="23"/>
    </location>
</feature>
<keyword evidence="3" id="KW-1185">Reference proteome</keyword>
<dbReference type="Proteomes" id="UP000515153">
    <property type="component" value="Unplaced"/>
</dbReference>
<dbReference type="AlphaFoldDB" id="A0A6P8BD79"/>
<dbReference type="InterPro" id="IPR007889">
    <property type="entry name" value="HTH_Psq"/>
</dbReference>